<sequence length="244" mass="27395">MYFSVGAEKAGEVLESLNRRVIERTHISNLCPRRRFQCHPDLPFRQPDGSCNNLEHPEWGSAGVCERRILSPEYGDGVSSPRKARSGRALPSSRLISLLVHDGTGLFREPDQRIAHLSMGFGQFLGHDLGFTPFLRLAPLELKMGRAPGEVNPADATPIQVPDKDPLSARFHQNTLPFFRSLACLGCRLGFREQMNSRTSYADLSTVYGVNKDILNTLREFRGGKLYSRRPLISRSEMLPESFP</sequence>
<dbReference type="Proteomes" id="UP000821865">
    <property type="component" value="Chromosome 9"/>
</dbReference>
<dbReference type="EMBL" id="CM023478">
    <property type="protein sequence ID" value="KAH7933979.1"/>
    <property type="molecule type" value="Genomic_DNA"/>
</dbReference>
<proteinExistence type="predicted"/>
<reference evidence="1" key="1">
    <citation type="submission" date="2020-05" db="EMBL/GenBank/DDBJ databases">
        <title>Large-scale comparative analyses of tick genomes elucidate their genetic diversity and vector capacities.</title>
        <authorList>
            <person name="Jia N."/>
            <person name="Wang J."/>
            <person name="Shi W."/>
            <person name="Du L."/>
            <person name="Sun Y."/>
            <person name="Zhan W."/>
            <person name="Jiang J."/>
            <person name="Wang Q."/>
            <person name="Zhang B."/>
            <person name="Ji P."/>
            <person name="Sakyi L.B."/>
            <person name="Cui X."/>
            <person name="Yuan T."/>
            <person name="Jiang B."/>
            <person name="Yang W."/>
            <person name="Lam T.T.-Y."/>
            <person name="Chang Q."/>
            <person name="Ding S."/>
            <person name="Wang X."/>
            <person name="Zhu J."/>
            <person name="Ruan X."/>
            <person name="Zhao L."/>
            <person name="Wei J."/>
            <person name="Que T."/>
            <person name="Du C."/>
            <person name="Cheng J."/>
            <person name="Dai P."/>
            <person name="Han X."/>
            <person name="Huang E."/>
            <person name="Gao Y."/>
            <person name="Liu J."/>
            <person name="Shao H."/>
            <person name="Ye R."/>
            <person name="Li L."/>
            <person name="Wei W."/>
            <person name="Wang X."/>
            <person name="Wang C."/>
            <person name="Yang T."/>
            <person name="Huo Q."/>
            <person name="Li W."/>
            <person name="Guo W."/>
            <person name="Chen H."/>
            <person name="Zhou L."/>
            <person name="Ni X."/>
            <person name="Tian J."/>
            <person name="Zhou Y."/>
            <person name="Sheng Y."/>
            <person name="Liu T."/>
            <person name="Pan Y."/>
            <person name="Xia L."/>
            <person name="Li J."/>
            <person name="Zhao F."/>
            <person name="Cao W."/>
        </authorList>
    </citation>
    <scope>NUCLEOTIDE SEQUENCE</scope>
    <source>
        <strain evidence="1">Dsil-2018</strain>
    </source>
</reference>
<organism evidence="1 2">
    <name type="scientific">Dermacentor silvarum</name>
    <name type="common">Tick</name>
    <dbReference type="NCBI Taxonomy" id="543639"/>
    <lineage>
        <taxon>Eukaryota</taxon>
        <taxon>Metazoa</taxon>
        <taxon>Ecdysozoa</taxon>
        <taxon>Arthropoda</taxon>
        <taxon>Chelicerata</taxon>
        <taxon>Arachnida</taxon>
        <taxon>Acari</taxon>
        <taxon>Parasitiformes</taxon>
        <taxon>Ixodida</taxon>
        <taxon>Ixodoidea</taxon>
        <taxon>Ixodidae</taxon>
        <taxon>Rhipicephalinae</taxon>
        <taxon>Dermacentor</taxon>
    </lineage>
</organism>
<name>A0ACB8C551_DERSI</name>
<gene>
    <name evidence="1" type="ORF">HPB49_020000</name>
</gene>
<keyword evidence="2" id="KW-1185">Reference proteome</keyword>
<comment type="caution">
    <text evidence="1">The sequence shown here is derived from an EMBL/GenBank/DDBJ whole genome shotgun (WGS) entry which is preliminary data.</text>
</comment>
<protein>
    <submittedName>
        <fullName evidence="1">Uncharacterized protein</fullName>
    </submittedName>
</protein>
<evidence type="ECO:0000313" key="1">
    <source>
        <dbReference type="EMBL" id="KAH7933979.1"/>
    </source>
</evidence>
<accession>A0ACB8C551</accession>
<evidence type="ECO:0000313" key="2">
    <source>
        <dbReference type="Proteomes" id="UP000821865"/>
    </source>
</evidence>